<feature type="region of interest" description="Disordered" evidence="1">
    <location>
        <begin position="619"/>
        <end position="667"/>
    </location>
</feature>
<gene>
    <name evidence="2" type="ORF">LTRI10_LOCUS30252</name>
</gene>
<evidence type="ECO:0008006" key="4">
    <source>
        <dbReference type="Google" id="ProtNLM"/>
    </source>
</evidence>
<sequence>MDATLLCNLKGGTREVTLRLRLLHMWFAKNPSGTRVFNHCCLWVDQTVCSFRAWLMSLLGLNLSVCYAWELSTFLAEFPTDSFEVVPYSELSNRSGDNRILADVVGRLHSISGIDHQVTNHGSTPKQVLVLENAQGQRVSITLWNELTAVLDRPALIQADSIEPVIVGVGGLMVGRLIAGEYSCSSSSGTRIVVSPRIPEAYSLAAFFGGSRVPVADLPVKFATPGDAVADAERRTRTIAELLYLHHSGASVDEKHRCGGIIRSVESRSPWYYMSCNMCRKKCFAWRNGNYWCPDHWEITEQQVTIGYKIQLTLRDATDETPFIFFGPCGNNLVLTSAQLLAQRYPHRYGQLPPELEALLGQFVRFEVKLPMVGSSGVSTGEFRVFRVMPRDVQGPVLGLTGVPDVTGSVSSSQTLSQSYSGQEGMLMLPAPGVPFAASASAVIPSSSSKGKEKVVDSVSPGGTNPTFHVGQVAGLPLSSSQVPLVIKENAVVSDVISPNLLPPVSSIAPLLSVADVKGKGPGPGATVVAAPFTIADPLKVSNIQSVGVVKGAVGTPGTRSDGMDVMSSTSQGVHGLSSIAGLSSETPQSKISKSSSAVSPLSSRSFLISPLAKVKIEKLESSGTGSPNVRQDDEQAESSSPFSLADQASHQAPGKPSAAKRRLYES</sequence>
<accession>A0AAV2EUA0</accession>
<evidence type="ECO:0000313" key="3">
    <source>
        <dbReference type="Proteomes" id="UP001497516"/>
    </source>
</evidence>
<keyword evidence="3" id="KW-1185">Reference proteome</keyword>
<protein>
    <recommendedName>
        <fullName evidence="4">Replication protein A OB domain-containing protein</fullName>
    </recommendedName>
</protein>
<dbReference type="SUPFAM" id="SSF50249">
    <property type="entry name" value="Nucleic acid-binding proteins"/>
    <property type="match status" value="2"/>
</dbReference>
<reference evidence="2 3" key="1">
    <citation type="submission" date="2024-04" db="EMBL/GenBank/DDBJ databases">
        <authorList>
            <person name="Fracassetti M."/>
        </authorList>
    </citation>
    <scope>NUCLEOTIDE SEQUENCE [LARGE SCALE GENOMIC DNA]</scope>
</reference>
<feature type="compositionally biased region" description="Polar residues" evidence="1">
    <location>
        <begin position="638"/>
        <end position="651"/>
    </location>
</feature>
<proteinExistence type="predicted"/>
<dbReference type="EMBL" id="OZ034818">
    <property type="protein sequence ID" value="CAL1389394.1"/>
    <property type="molecule type" value="Genomic_DNA"/>
</dbReference>
<dbReference type="InterPro" id="IPR012340">
    <property type="entry name" value="NA-bd_OB-fold"/>
</dbReference>
<evidence type="ECO:0000256" key="1">
    <source>
        <dbReference type="SAM" id="MobiDB-lite"/>
    </source>
</evidence>
<dbReference type="AlphaFoldDB" id="A0AAV2EUA0"/>
<dbReference type="Proteomes" id="UP001497516">
    <property type="component" value="Chromosome 5"/>
</dbReference>
<name>A0AAV2EUA0_9ROSI</name>
<organism evidence="2 3">
    <name type="scientific">Linum trigynum</name>
    <dbReference type="NCBI Taxonomy" id="586398"/>
    <lineage>
        <taxon>Eukaryota</taxon>
        <taxon>Viridiplantae</taxon>
        <taxon>Streptophyta</taxon>
        <taxon>Embryophyta</taxon>
        <taxon>Tracheophyta</taxon>
        <taxon>Spermatophyta</taxon>
        <taxon>Magnoliopsida</taxon>
        <taxon>eudicotyledons</taxon>
        <taxon>Gunneridae</taxon>
        <taxon>Pentapetalae</taxon>
        <taxon>rosids</taxon>
        <taxon>fabids</taxon>
        <taxon>Malpighiales</taxon>
        <taxon>Linaceae</taxon>
        <taxon>Linum</taxon>
    </lineage>
</organism>
<dbReference type="PANTHER" id="PTHR47165:SF4">
    <property type="entry name" value="OS03G0429900 PROTEIN"/>
    <property type="match status" value="1"/>
</dbReference>
<dbReference type="PANTHER" id="PTHR47165">
    <property type="entry name" value="OS03G0429900 PROTEIN"/>
    <property type="match status" value="1"/>
</dbReference>
<evidence type="ECO:0000313" key="2">
    <source>
        <dbReference type="EMBL" id="CAL1389394.1"/>
    </source>
</evidence>
<dbReference type="Gene3D" id="2.40.50.140">
    <property type="entry name" value="Nucleic acid-binding proteins"/>
    <property type="match status" value="2"/>
</dbReference>